<evidence type="ECO:0000256" key="1">
    <source>
        <dbReference type="SAM" id="MobiDB-lite"/>
    </source>
</evidence>
<proteinExistence type="predicted"/>
<organism evidence="2 3">
    <name type="scientific">Vigna angularis var. angularis</name>
    <dbReference type="NCBI Taxonomy" id="157739"/>
    <lineage>
        <taxon>Eukaryota</taxon>
        <taxon>Viridiplantae</taxon>
        <taxon>Streptophyta</taxon>
        <taxon>Embryophyta</taxon>
        <taxon>Tracheophyta</taxon>
        <taxon>Spermatophyta</taxon>
        <taxon>Magnoliopsida</taxon>
        <taxon>eudicotyledons</taxon>
        <taxon>Gunneridae</taxon>
        <taxon>Pentapetalae</taxon>
        <taxon>rosids</taxon>
        <taxon>fabids</taxon>
        <taxon>Fabales</taxon>
        <taxon>Fabaceae</taxon>
        <taxon>Papilionoideae</taxon>
        <taxon>50 kb inversion clade</taxon>
        <taxon>NPAAA clade</taxon>
        <taxon>indigoferoid/millettioid clade</taxon>
        <taxon>Phaseoleae</taxon>
        <taxon>Vigna</taxon>
    </lineage>
</organism>
<feature type="region of interest" description="Disordered" evidence="1">
    <location>
        <begin position="1"/>
        <end position="89"/>
    </location>
</feature>
<reference evidence="2 3" key="1">
    <citation type="journal article" date="2015" name="Sci. Rep.">
        <title>The power of single molecule real-time sequencing technology in the de novo assembly of a eukaryotic genome.</title>
        <authorList>
            <person name="Sakai H."/>
            <person name="Naito K."/>
            <person name="Ogiso-Tanaka E."/>
            <person name="Takahashi Y."/>
            <person name="Iseki K."/>
            <person name="Muto C."/>
            <person name="Satou K."/>
            <person name="Teruya K."/>
            <person name="Shiroma A."/>
            <person name="Shimoji M."/>
            <person name="Hirano T."/>
            <person name="Itoh T."/>
            <person name="Kaga A."/>
            <person name="Tomooka N."/>
        </authorList>
    </citation>
    <scope>NUCLEOTIDE SEQUENCE [LARGE SCALE GENOMIC DNA]</scope>
    <source>
        <strain evidence="3">cv. Shumari</strain>
    </source>
</reference>
<feature type="compositionally biased region" description="Polar residues" evidence="1">
    <location>
        <begin position="62"/>
        <end position="71"/>
    </location>
</feature>
<protein>
    <submittedName>
        <fullName evidence="2">Uncharacterized protein</fullName>
    </submittedName>
</protein>
<dbReference type="AlphaFoldDB" id="A0A0S3RDT1"/>
<sequence length="89" mass="10002">MVRLDDQKQGKKKRGGKPVIQLVTKDPVFSPPEHSSSTETYKIETQENGPTRFDKMAKPDTENNSGQSNEMAVSITDAPGFRRLRNPTR</sequence>
<gene>
    <name evidence="2" type="primary">Vigan.02G136100</name>
    <name evidence="2" type="ORF">VIGAN_02136100</name>
</gene>
<dbReference type="Proteomes" id="UP000291084">
    <property type="component" value="Chromosome 2"/>
</dbReference>
<evidence type="ECO:0000313" key="2">
    <source>
        <dbReference type="EMBL" id="BAT78653.1"/>
    </source>
</evidence>
<evidence type="ECO:0000313" key="3">
    <source>
        <dbReference type="Proteomes" id="UP000291084"/>
    </source>
</evidence>
<name>A0A0S3RDT1_PHAAN</name>
<keyword evidence="3" id="KW-1185">Reference proteome</keyword>
<dbReference type="OrthoDB" id="1739830at2759"/>
<feature type="compositionally biased region" description="Basic and acidic residues" evidence="1">
    <location>
        <begin position="52"/>
        <end position="61"/>
    </location>
</feature>
<accession>A0A0S3RDT1</accession>
<dbReference type="EMBL" id="AP015035">
    <property type="protein sequence ID" value="BAT78653.1"/>
    <property type="molecule type" value="Genomic_DNA"/>
</dbReference>